<dbReference type="GO" id="GO:0003723">
    <property type="term" value="F:RNA binding"/>
    <property type="evidence" value="ECO:0007669"/>
    <property type="project" value="InterPro"/>
</dbReference>
<dbReference type="AlphaFoldDB" id="A0A1H7MW84"/>
<dbReference type="PANTHER" id="PTHR21600">
    <property type="entry name" value="MITOCHONDRIAL RNA PSEUDOURIDINE SYNTHASE"/>
    <property type="match status" value="1"/>
</dbReference>
<dbReference type="GO" id="GO:0000455">
    <property type="term" value="P:enzyme-directed rRNA pseudouridine synthesis"/>
    <property type="evidence" value="ECO:0007669"/>
    <property type="project" value="TreeGrafter"/>
</dbReference>
<evidence type="ECO:0000256" key="1">
    <source>
        <dbReference type="ARBA" id="ARBA00000073"/>
    </source>
</evidence>
<dbReference type="PANTHER" id="PTHR21600:SF84">
    <property type="entry name" value="PSEUDOURIDINE SYNTHASE RSUA_RLUA-LIKE DOMAIN-CONTAINING PROTEIN"/>
    <property type="match status" value="1"/>
</dbReference>
<feature type="domain" description="Pseudouridine synthase RsuA/RluA-like" evidence="4">
    <location>
        <begin position="121"/>
        <end position="284"/>
    </location>
</feature>
<name>A0A1H7MW84_9NOCA</name>
<dbReference type="InterPro" id="IPR006145">
    <property type="entry name" value="PsdUridine_synth_RsuA/RluA"/>
</dbReference>
<dbReference type="Pfam" id="PF00849">
    <property type="entry name" value="PseudoU_synth_2"/>
    <property type="match status" value="1"/>
</dbReference>
<dbReference type="Gene3D" id="3.30.2350.10">
    <property type="entry name" value="Pseudouridine synthase"/>
    <property type="match status" value="1"/>
</dbReference>
<dbReference type="InterPro" id="IPR020103">
    <property type="entry name" value="PsdUridine_synth_cat_dom_sf"/>
</dbReference>
<evidence type="ECO:0000256" key="2">
    <source>
        <dbReference type="ARBA" id="ARBA00031870"/>
    </source>
</evidence>
<proteinExistence type="predicted"/>
<evidence type="ECO:0000259" key="4">
    <source>
        <dbReference type="Pfam" id="PF00849"/>
    </source>
</evidence>
<dbReference type="PROSITE" id="PS01129">
    <property type="entry name" value="PSI_RLU"/>
    <property type="match status" value="1"/>
</dbReference>
<sequence>MSIDQLAAARGVPKPDAGAMMTHVPMPSPLPAKDGIGPTRLRVPTSGPWATIAEYVVARFDHLDAGVLYRRFDAGEIVGTDGRPVGRGTALGAHPFVWYHRDLPIEDPVPFHEEILHIDDDLVVIDKPHFLPTTPSGRYLRESALVRLRVRLDNPDLAPIHRLDRGTAGVVMFSARPATRGAYQSLFEKRRVAKVYEAVSARPPCWDRDAPALAGRAVPLIYRNHIESRRGELRVVVDDVREPNAETAVEVRGTGVSASGRAVLHTVLRPHTGRMHQLRVHLAALGVGILGDRRYPDLLPEAPDDHSLPLQLLARELEFTDPLSGTPRRFVTRRTLSEAPTQ</sequence>
<keyword evidence="6" id="KW-1185">Reference proteome</keyword>
<comment type="catalytic activity">
    <reaction evidence="1">
        <text>a uridine in RNA = a pseudouridine in RNA</text>
        <dbReference type="Rhea" id="RHEA:48348"/>
        <dbReference type="Rhea" id="RHEA-COMP:12068"/>
        <dbReference type="Rhea" id="RHEA-COMP:12069"/>
        <dbReference type="ChEBI" id="CHEBI:65314"/>
        <dbReference type="ChEBI" id="CHEBI:65315"/>
    </reaction>
</comment>
<dbReference type="Proteomes" id="UP000198677">
    <property type="component" value="Unassembled WGS sequence"/>
</dbReference>
<evidence type="ECO:0000256" key="3">
    <source>
        <dbReference type="ARBA" id="ARBA00033164"/>
    </source>
</evidence>
<dbReference type="SUPFAM" id="SSF55120">
    <property type="entry name" value="Pseudouridine synthase"/>
    <property type="match status" value="1"/>
</dbReference>
<gene>
    <name evidence="5" type="ORF">SAMN05444583_106173</name>
</gene>
<dbReference type="InterPro" id="IPR006224">
    <property type="entry name" value="PsdUridine_synth_RluA-like_CS"/>
</dbReference>
<protein>
    <recommendedName>
        <fullName evidence="2">RNA pseudouridylate synthase</fullName>
    </recommendedName>
    <alternativeName>
        <fullName evidence="3">RNA-uridine isomerase</fullName>
    </alternativeName>
</protein>
<reference evidence="6" key="1">
    <citation type="submission" date="2016-10" db="EMBL/GenBank/DDBJ databases">
        <authorList>
            <person name="Varghese N."/>
            <person name="Submissions S."/>
        </authorList>
    </citation>
    <scope>NUCLEOTIDE SEQUENCE [LARGE SCALE GENOMIC DNA]</scope>
    <source>
        <strain evidence="6">DSM 44675</strain>
    </source>
</reference>
<accession>A0A1H7MW84</accession>
<evidence type="ECO:0000313" key="6">
    <source>
        <dbReference type="Proteomes" id="UP000198677"/>
    </source>
</evidence>
<dbReference type="InterPro" id="IPR050188">
    <property type="entry name" value="RluA_PseudoU_synthase"/>
</dbReference>
<evidence type="ECO:0000313" key="5">
    <source>
        <dbReference type="EMBL" id="SEL15616.1"/>
    </source>
</evidence>
<dbReference type="GO" id="GO:0009982">
    <property type="term" value="F:pseudouridine synthase activity"/>
    <property type="evidence" value="ECO:0007669"/>
    <property type="project" value="InterPro"/>
</dbReference>
<dbReference type="EMBL" id="FOAW01000006">
    <property type="protein sequence ID" value="SEL15616.1"/>
    <property type="molecule type" value="Genomic_DNA"/>
</dbReference>
<organism evidence="5 6">
    <name type="scientific">Rhodococcus maanshanensis</name>
    <dbReference type="NCBI Taxonomy" id="183556"/>
    <lineage>
        <taxon>Bacteria</taxon>
        <taxon>Bacillati</taxon>
        <taxon>Actinomycetota</taxon>
        <taxon>Actinomycetes</taxon>
        <taxon>Mycobacteriales</taxon>
        <taxon>Nocardiaceae</taxon>
        <taxon>Rhodococcus</taxon>
    </lineage>
</organism>
<dbReference type="GO" id="GO:0140098">
    <property type="term" value="F:catalytic activity, acting on RNA"/>
    <property type="evidence" value="ECO:0007669"/>
    <property type="project" value="UniProtKB-ARBA"/>
</dbReference>